<name>A0ABN9TL27_9DINO</name>
<sequence length="448" mass="49179">SVDSRRRHHAAITGRVSDRHLGHFAQLCLDQSCDPIDGWPSYGQMLETINRAISAEHHKVSLERRRQWASCFSKWPAQLWNMATPRCKRAPPAAGFDAAGTRAEWAPVWSPDDYGSDAKSATELLLINVAVAFLIRELCDVWLATTRMAVECGGILPRRVSDAIFEWRMVATPKKDENESRPISVAPCPLRAWLTAAATALHQPTDSQFARKQGLAVIHAASAWLAEEALFGLELDLSSACDNVDHALAAAGLAAQGAPEAVINVSLHAWRGPRYCAVNSEVAPALWTQRRLPQGDSVAPCAIVATLVLWTCSPATGWAFMDDRPIASMTEPDLAVGLERTAQFDSDFGYSENAAKCPSSLEEFGASYPQQFECFRVFLELLMFESSCAMNAIRSVRLLPSKHFERALTSYFEELGLERLGHDPEWGIRLGVDMEGGPRIASATAACR</sequence>
<feature type="non-terminal residue" evidence="2">
    <location>
        <position position="1"/>
    </location>
</feature>
<dbReference type="InterPro" id="IPR000477">
    <property type="entry name" value="RT_dom"/>
</dbReference>
<accession>A0ABN9TL27</accession>
<dbReference type="Proteomes" id="UP001189429">
    <property type="component" value="Unassembled WGS sequence"/>
</dbReference>
<organism evidence="2 3">
    <name type="scientific">Prorocentrum cordatum</name>
    <dbReference type="NCBI Taxonomy" id="2364126"/>
    <lineage>
        <taxon>Eukaryota</taxon>
        <taxon>Sar</taxon>
        <taxon>Alveolata</taxon>
        <taxon>Dinophyceae</taxon>
        <taxon>Prorocentrales</taxon>
        <taxon>Prorocentraceae</taxon>
        <taxon>Prorocentrum</taxon>
    </lineage>
</organism>
<dbReference type="Pfam" id="PF00078">
    <property type="entry name" value="RVT_1"/>
    <property type="match status" value="1"/>
</dbReference>
<feature type="non-terminal residue" evidence="2">
    <location>
        <position position="448"/>
    </location>
</feature>
<proteinExistence type="predicted"/>
<protein>
    <recommendedName>
        <fullName evidence="1">Reverse transcriptase domain-containing protein</fullName>
    </recommendedName>
</protein>
<comment type="caution">
    <text evidence="2">The sequence shown here is derived from an EMBL/GenBank/DDBJ whole genome shotgun (WGS) entry which is preliminary data.</text>
</comment>
<gene>
    <name evidence="2" type="ORF">PCOR1329_LOCUS40114</name>
</gene>
<feature type="domain" description="Reverse transcriptase" evidence="1">
    <location>
        <begin position="173"/>
        <end position="358"/>
    </location>
</feature>
<evidence type="ECO:0000313" key="3">
    <source>
        <dbReference type="Proteomes" id="UP001189429"/>
    </source>
</evidence>
<evidence type="ECO:0000259" key="1">
    <source>
        <dbReference type="Pfam" id="PF00078"/>
    </source>
</evidence>
<evidence type="ECO:0000313" key="2">
    <source>
        <dbReference type="EMBL" id="CAK0846660.1"/>
    </source>
</evidence>
<keyword evidence="3" id="KW-1185">Reference proteome</keyword>
<reference evidence="2" key="1">
    <citation type="submission" date="2023-10" db="EMBL/GenBank/DDBJ databases">
        <authorList>
            <person name="Chen Y."/>
            <person name="Shah S."/>
            <person name="Dougan E. K."/>
            <person name="Thang M."/>
            <person name="Chan C."/>
        </authorList>
    </citation>
    <scope>NUCLEOTIDE SEQUENCE [LARGE SCALE GENOMIC DNA]</scope>
</reference>
<dbReference type="EMBL" id="CAUYUJ010014838">
    <property type="protein sequence ID" value="CAK0846660.1"/>
    <property type="molecule type" value="Genomic_DNA"/>
</dbReference>